<comment type="similarity">
    <text evidence="2 5">Belongs to the MND1 family.</text>
</comment>
<sequence length="236" mass="26825">MWLAIFIFKLVPKNIPPASKQAKILDYMRNTMQVFTLKELEKTLQTVASINPMQTKDYLQALQDENLIRVEKIGSGNWYWSFTSDAKKNRDKVMTNLQAEQNRLMELIAMTERGKNEEIERRRTDAEEAVTPSGIREENSNTNPSDSYLQIHEALMSESEILDKDLACYGDSDPTTIAHKVEEATRLKESALLWTENIEALAGFLAARVSDRTQLAEVMQAACGEEYVMGEGLLEL</sequence>
<protein>
    <recommendedName>
        <fullName evidence="5">Meiotic nuclear division protein 1</fullName>
    </recommendedName>
</protein>
<dbReference type="GO" id="GO:0007131">
    <property type="term" value="P:reciprocal meiotic recombination"/>
    <property type="evidence" value="ECO:0007669"/>
    <property type="project" value="InterPro"/>
</dbReference>
<dbReference type="GO" id="GO:0003690">
    <property type="term" value="F:double-stranded DNA binding"/>
    <property type="evidence" value="ECO:0007669"/>
    <property type="project" value="InterPro"/>
</dbReference>
<dbReference type="OrthoDB" id="9978204at2759"/>
<dbReference type="InterPro" id="IPR005647">
    <property type="entry name" value="Mnd1"/>
</dbReference>
<comment type="function">
    <text evidence="5">Required for proper homologous chromosome pairing and efficient cross-over and intragenic recombination during meiosis.</text>
</comment>
<evidence type="ECO:0000313" key="8">
    <source>
        <dbReference type="EMBL" id="CCU76295.1"/>
    </source>
</evidence>
<feature type="region of interest" description="Disordered" evidence="6">
    <location>
        <begin position="115"/>
        <end position="145"/>
    </location>
</feature>
<evidence type="ECO:0000259" key="7">
    <source>
        <dbReference type="Pfam" id="PF03962"/>
    </source>
</evidence>
<dbReference type="InterPro" id="IPR040453">
    <property type="entry name" value="Mnd1_HTH"/>
</dbReference>
<evidence type="ECO:0000256" key="4">
    <source>
        <dbReference type="ARBA" id="ARBA00023242"/>
    </source>
</evidence>
<dbReference type="AlphaFoldDB" id="N1J7J7"/>
<gene>
    <name evidence="8" type="ORF">BGHDH14_bgh04563</name>
</gene>
<dbReference type="InParanoid" id="N1J7J7"/>
<evidence type="ECO:0000256" key="2">
    <source>
        <dbReference type="ARBA" id="ARBA00005981"/>
    </source>
</evidence>
<accession>N1J7J7</accession>
<dbReference type="Proteomes" id="UP000015441">
    <property type="component" value="Unassembled WGS sequence"/>
</dbReference>
<evidence type="ECO:0000256" key="5">
    <source>
        <dbReference type="PIRNR" id="PIRNR026991"/>
    </source>
</evidence>
<evidence type="ECO:0000313" key="9">
    <source>
        <dbReference type="Proteomes" id="UP000015441"/>
    </source>
</evidence>
<feature type="compositionally biased region" description="Basic and acidic residues" evidence="6">
    <location>
        <begin position="115"/>
        <end position="126"/>
    </location>
</feature>
<comment type="subcellular location">
    <subcellularLocation>
        <location evidence="1 5">Nucleus</location>
    </subcellularLocation>
</comment>
<dbReference type="GO" id="GO:0005634">
    <property type="term" value="C:nucleus"/>
    <property type="evidence" value="ECO:0007669"/>
    <property type="project" value="UniProtKB-SubCell"/>
</dbReference>
<evidence type="ECO:0000256" key="6">
    <source>
        <dbReference type="SAM" id="MobiDB-lite"/>
    </source>
</evidence>
<evidence type="ECO:0000256" key="3">
    <source>
        <dbReference type="ARBA" id="ARBA00023054"/>
    </source>
</evidence>
<keyword evidence="4 5" id="KW-0539">Nucleus</keyword>
<organism evidence="8 9">
    <name type="scientific">Blumeria graminis f. sp. hordei (strain DH14)</name>
    <name type="common">Barley powdery mildew</name>
    <name type="synonym">Oidium monilioides f. sp. hordei</name>
    <dbReference type="NCBI Taxonomy" id="546991"/>
    <lineage>
        <taxon>Eukaryota</taxon>
        <taxon>Fungi</taxon>
        <taxon>Dikarya</taxon>
        <taxon>Ascomycota</taxon>
        <taxon>Pezizomycotina</taxon>
        <taxon>Leotiomycetes</taxon>
        <taxon>Erysiphales</taxon>
        <taxon>Erysiphaceae</taxon>
        <taxon>Blumeria</taxon>
        <taxon>Blumeria hordei</taxon>
    </lineage>
</organism>
<keyword evidence="3" id="KW-0175">Coiled coil</keyword>
<dbReference type="Pfam" id="PF03962">
    <property type="entry name" value="Mnd1"/>
    <property type="match status" value="1"/>
</dbReference>
<evidence type="ECO:0000256" key="1">
    <source>
        <dbReference type="ARBA" id="ARBA00004123"/>
    </source>
</evidence>
<feature type="domain" description="Mnd1 HTH" evidence="7">
    <location>
        <begin position="24"/>
        <end position="82"/>
    </location>
</feature>
<comment type="caution">
    <text evidence="8">The sequence shown here is derived from an EMBL/GenBank/DDBJ whole genome shotgun (WGS) entry which is preliminary data.</text>
</comment>
<dbReference type="EMBL" id="CAUH01002322">
    <property type="protein sequence ID" value="CCU76295.1"/>
    <property type="molecule type" value="Genomic_DNA"/>
</dbReference>
<dbReference type="STRING" id="546991.N1J7J7"/>
<name>N1J7J7_BLUG1</name>
<dbReference type="HOGENOM" id="CLU_080628_0_0_1"/>
<reference evidence="8 9" key="1">
    <citation type="journal article" date="2010" name="Science">
        <title>Genome expansion and gene loss in powdery mildew fungi reveal tradeoffs in extreme parasitism.</title>
        <authorList>
            <person name="Spanu P.D."/>
            <person name="Abbott J.C."/>
            <person name="Amselem J."/>
            <person name="Burgis T.A."/>
            <person name="Soanes D.M."/>
            <person name="Stueber K."/>
            <person name="Ver Loren van Themaat E."/>
            <person name="Brown J.K.M."/>
            <person name="Butcher S.A."/>
            <person name="Gurr S.J."/>
            <person name="Lebrun M.-H."/>
            <person name="Ridout C.J."/>
            <person name="Schulze-Lefert P."/>
            <person name="Talbot N.J."/>
            <person name="Ahmadinejad N."/>
            <person name="Ametz C."/>
            <person name="Barton G.R."/>
            <person name="Benjdia M."/>
            <person name="Bidzinski P."/>
            <person name="Bindschedler L.V."/>
            <person name="Both M."/>
            <person name="Brewer M.T."/>
            <person name="Cadle-Davidson L."/>
            <person name="Cadle-Davidson M.M."/>
            <person name="Collemare J."/>
            <person name="Cramer R."/>
            <person name="Frenkel O."/>
            <person name="Godfrey D."/>
            <person name="Harriman J."/>
            <person name="Hoede C."/>
            <person name="King B.C."/>
            <person name="Klages S."/>
            <person name="Kleemann J."/>
            <person name="Knoll D."/>
            <person name="Koti P.S."/>
            <person name="Kreplak J."/>
            <person name="Lopez-Ruiz F.J."/>
            <person name="Lu X."/>
            <person name="Maekawa T."/>
            <person name="Mahanil S."/>
            <person name="Micali C."/>
            <person name="Milgroom M.G."/>
            <person name="Montana G."/>
            <person name="Noir S."/>
            <person name="O'Connell R.J."/>
            <person name="Oberhaensli S."/>
            <person name="Parlange F."/>
            <person name="Pedersen C."/>
            <person name="Quesneville H."/>
            <person name="Reinhardt R."/>
            <person name="Rott M."/>
            <person name="Sacristan S."/>
            <person name="Schmidt S.M."/>
            <person name="Schoen M."/>
            <person name="Skamnioti P."/>
            <person name="Sommer H."/>
            <person name="Stephens A."/>
            <person name="Takahara H."/>
            <person name="Thordal-Christensen H."/>
            <person name="Vigouroux M."/>
            <person name="Wessling R."/>
            <person name="Wicker T."/>
            <person name="Panstruga R."/>
        </authorList>
    </citation>
    <scope>NUCLEOTIDE SEQUENCE [LARGE SCALE GENOMIC DNA]</scope>
    <source>
        <strain evidence="8">DH14</strain>
    </source>
</reference>
<dbReference type="eggNOG" id="KOG3433">
    <property type="taxonomic scope" value="Eukaryota"/>
</dbReference>
<dbReference type="PIRSF" id="PIRSF026991">
    <property type="entry name" value="Mnd1"/>
    <property type="match status" value="1"/>
</dbReference>
<proteinExistence type="inferred from homology"/>
<keyword evidence="9" id="KW-1185">Reference proteome</keyword>